<dbReference type="AlphaFoldDB" id="E6PBS0"/>
<comment type="similarity">
    <text evidence="1 7">Belongs to the universal ribosomal protein uS5 family.</text>
</comment>
<feature type="domain" description="S5 DRBM" evidence="9">
    <location>
        <begin position="77"/>
        <end position="140"/>
    </location>
</feature>
<reference evidence="10" key="1">
    <citation type="journal article" date="2011" name="Science">
        <title>Crystal structure of the eukaryotic 40S ribosomal subunit in complex with initiation factor 1.</title>
        <authorList>
            <person name="Rabl J."/>
            <person name="Leibundgut M."/>
            <person name="Ataide S.F."/>
            <person name="Haag A."/>
            <person name="Ban N."/>
        </authorList>
    </citation>
    <scope>NUCLEOTIDE SEQUENCE</scope>
</reference>
<feature type="compositionally biased region" description="Basic and acidic residues" evidence="8">
    <location>
        <begin position="253"/>
        <end position="289"/>
    </location>
</feature>
<feature type="region of interest" description="Disordered" evidence="8">
    <location>
        <begin position="248"/>
        <end position="296"/>
    </location>
</feature>
<keyword evidence="2 6" id="KW-0689">Ribosomal protein</keyword>
<dbReference type="InterPro" id="IPR020568">
    <property type="entry name" value="Ribosomal_Su5_D2-typ_SF"/>
</dbReference>
<dbReference type="SUPFAM" id="SSF54768">
    <property type="entry name" value="dsRNA-binding domain-like"/>
    <property type="match status" value="1"/>
</dbReference>
<dbReference type="InterPro" id="IPR014721">
    <property type="entry name" value="Ribsml_uS5_D2-typ_fold_subgr"/>
</dbReference>
<evidence type="ECO:0000313" key="10">
    <source>
        <dbReference type="EMBL" id="DAA33966.1"/>
    </source>
</evidence>
<dbReference type="InterPro" id="IPR005711">
    <property type="entry name" value="Ribosomal_uS5_euk/arc"/>
</dbReference>
<dbReference type="OMA" id="PYEEWSD"/>
<reference evidence="11" key="2">
    <citation type="journal article" date="2013" name="Nat. Struct. Mol. Biol.">
        <title>The crystal structure of the eukaryotic 40S ribosomal subunit in complex with eIF1 and eIF1A.</title>
        <authorList>
            <person name="Weisser M."/>
            <person name="Voigts-Hoffmann F."/>
            <person name="Rabl J."/>
            <person name="Leibundgut M."/>
            <person name="Ban N."/>
        </authorList>
    </citation>
    <scope>X-RAY CRYSTALLOGRAPHY (3.70 ANGSTROMS)</scope>
</reference>
<evidence type="ECO:0000256" key="2">
    <source>
        <dbReference type="ARBA" id="ARBA00022980"/>
    </source>
</evidence>
<proteinExistence type="evidence at protein level"/>
<evidence type="ECO:0000256" key="6">
    <source>
        <dbReference type="PROSITE-ProRule" id="PRU00268"/>
    </source>
</evidence>
<dbReference type="Gene3D" id="3.30.230.10">
    <property type="match status" value="1"/>
</dbReference>
<dbReference type="SUPFAM" id="SSF54211">
    <property type="entry name" value="Ribosomal protein S5 domain 2-like"/>
    <property type="match status" value="1"/>
</dbReference>
<dbReference type="InterPro" id="IPR005324">
    <property type="entry name" value="Ribosomal_uS5_C"/>
</dbReference>
<keyword evidence="3 6" id="KW-0687">Ribonucleoprotein</keyword>
<dbReference type="PANTHER" id="PTHR13718">
    <property type="entry name" value="RIBOSOMAL S SUBUNIT"/>
    <property type="match status" value="1"/>
</dbReference>
<dbReference type="GO" id="GO:0022627">
    <property type="term" value="C:cytosolic small ribosomal subunit"/>
    <property type="evidence" value="ECO:0007669"/>
    <property type="project" value="TreeGrafter"/>
</dbReference>
<dbReference type="NCBIfam" id="TIGR01020">
    <property type="entry name" value="uS5_euk_arch"/>
    <property type="match status" value="1"/>
</dbReference>
<protein>
    <recommendedName>
        <fullName evidence="4">Small ribosomal subunit protein uS5</fullName>
    </recommendedName>
    <alternativeName>
        <fullName evidence="5">40S ribosomal protein S2</fullName>
    </alternativeName>
</protein>
<evidence type="ECO:0000256" key="7">
    <source>
        <dbReference type="RuleBase" id="RU003823"/>
    </source>
</evidence>
<dbReference type="FunFam" id="3.30.230.10:FF:000004">
    <property type="entry name" value="40S ribosomal protein S2"/>
    <property type="match status" value="1"/>
</dbReference>
<evidence type="ECO:0000256" key="5">
    <source>
        <dbReference type="ARBA" id="ARBA00035407"/>
    </source>
</evidence>
<dbReference type="GO" id="GO:0006412">
    <property type="term" value="P:translation"/>
    <property type="evidence" value="ECO:0007669"/>
    <property type="project" value="InterPro"/>
</dbReference>
<dbReference type="InterPro" id="IPR013810">
    <property type="entry name" value="Ribosomal_uS5_N"/>
</dbReference>
<dbReference type="GO" id="GO:0003735">
    <property type="term" value="F:structural constituent of ribosome"/>
    <property type="evidence" value="ECO:0007669"/>
    <property type="project" value="UniProtKB-UniRule"/>
</dbReference>
<dbReference type="PDB" id="4BTS">
    <property type="method" value="X-ray"/>
    <property type="resolution" value="3.70 A"/>
    <property type="chains" value="AE/BE/CE/DE=1-296"/>
</dbReference>
<evidence type="ECO:0000259" key="9">
    <source>
        <dbReference type="PROSITE" id="PS50881"/>
    </source>
</evidence>
<evidence type="ECO:0000256" key="1">
    <source>
        <dbReference type="ARBA" id="ARBA00008945"/>
    </source>
</evidence>
<feature type="region of interest" description="Disordered" evidence="8">
    <location>
        <begin position="1"/>
        <end position="29"/>
    </location>
</feature>
<organism evidence="10">
    <name type="scientific">Tetrahymena thermophila</name>
    <dbReference type="NCBI Taxonomy" id="5911"/>
    <lineage>
        <taxon>Eukaryota</taxon>
        <taxon>Sar</taxon>
        <taxon>Alveolata</taxon>
        <taxon>Ciliophora</taxon>
        <taxon>Intramacronucleata</taxon>
        <taxon>Oligohymenophorea</taxon>
        <taxon>Hymenostomatida</taxon>
        <taxon>Tetrahymenina</taxon>
        <taxon>Tetrahymenidae</taxon>
        <taxon>Tetrahymena</taxon>
    </lineage>
</organism>
<dbReference type="PANTHER" id="PTHR13718:SF4">
    <property type="entry name" value="40S RIBOSOMAL PROTEIN S2"/>
    <property type="match status" value="1"/>
</dbReference>
<dbReference type="FunFam" id="3.30.160.20:FF:000002">
    <property type="entry name" value="40S ribosomal protein S2"/>
    <property type="match status" value="1"/>
</dbReference>
<name>E6PBS0_TETTH</name>
<accession>E6PBS0</accession>
<dbReference type="EMBL" id="BK007909">
    <property type="protein sequence ID" value="DAA33966.1"/>
    <property type="molecule type" value="mRNA"/>
</dbReference>
<evidence type="ECO:0000256" key="8">
    <source>
        <dbReference type="SAM" id="MobiDB-lite"/>
    </source>
</evidence>
<dbReference type="PROSITE" id="PS50881">
    <property type="entry name" value="S5_DSRBD"/>
    <property type="match status" value="1"/>
</dbReference>
<keyword evidence="11" id="KW-0002">3D-structure</keyword>
<dbReference type="Pfam" id="PF00333">
    <property type="entry name" value="Ribosomal_S5"/>
    <property type="match status" value="1"/>
</dbReference>
<dbReference type="Gene3D" id="3.30.160.20">
    <property type="match status" value="1"/>
</dbReference>
<sequence length="296" mass="33680">MAQRTEKRGFGNKKGPRGDRRGDKNDWQPQTKLGRLVKYGKISSLDEIFKYSIPIKEPEIIDHFYPKNKDVQAEHKLMEEVLQITPVQKQTQAGQRTRFKGFVVVGDSNGHIGLGWKVAKEVQGAIKGAITHAKLNMVPVRKGYWGNKIANAHTIPQKITGKSGSVRIRLVPAPRGTGIVAAPIPKKVLQFAGVQDIYTSSQGCTRTRGNFLKATYYALANTYRYLTPDFWGKPEDNELPFETFSEFLHTKAQKKEPKQYENKREKKHFDRPRREHGDRQPRGEKKTEEVPATEAQ</sequence>
<dbReference type="SMR" id="E6PBS0"/>
<feature type="compositionally biased region" description="Basic and acidic residues" evidence="8">
    <location>
        <begin position="16"/>
        <end position="26"/>
    </location>
</feature>
<evidence type="ECO:0007829" key="11">
    <source>
        <dbReference type="PDB" id="4BTS"/>
    </source>
</evidence>
<evidence type="ECO:0000256" key="3">
    <source>
        <dbReference type="ARBA" id="ARBA00023274"/>
    </source>
</evidence>
<dbReference type="Pfam" id="PF03719">
    <property type="entry name" value="Ribosomal_S5_C"/>
    <property type="match status" value="1"/>
</dbReference>
<dbReference type="GO" id="GO:0003723">
    <property type="term" value="F:RNA binding"/>
    <property type="evidence" value="ECO:0007669"/>
    <property type="project" value="InterPro"/>
</dbReference>
<dbReference type="InterPro" id="IPR000851">
    <property type="entry name" value="Ribosomal_uS5"/>
</dbReference>
<evidence type="ECO:0000256" key="4">
    <source>
        <dbReference type="ARBA" id="ARBA00035255"/>
    </source>
</evidence>
<dbReference type="PDBsum" id="4BTS"/>